<evidence type="ECO:0000313" key="4">
    <source>
        <dbReference type="EMBL" id="RAU17880.1"/>
    </source>
</evidence>
<dbReference type="PROSITE" id="PS51257">
    <property type="entry name" value="PROKAR_LIPOPROTEIN"/>
    <property type="match status" value="1"/>
</dbReference>
<feature type="signal peptide" evidence="2">
    <location>
        <begin position="1"/>
        <end position="25"/>
    </location>
</feature>
<evidence type="ECO:0000313" key="5">
    <source>
        <dbReference type="Proteomes" id="UP000250744"/>
    </source>
</evidence>
<dbReference type="EMBL" id="QKRX01000007">
    <property type="protein sequence ID" value="RAU17880.1"/>
    <property type="molecule type" value="Genomic_DNA"/>
</dbReference>
<dbReference type="PROSITE" id="PS50914">
    <property type="entry name" value="BON"/>
    <property type="match status" value="2"/>
</dbReference>
<reference evidence="4 5" key="1">
    <citation type="submission" date="2018-06" db="EMBL/GenBank/DDBJ databases">
        <title>Nitrincola tibetense sp. nov., isolated from Lake XuguoCo on Tibetan Plateau.</title>
        <authorList>
            <person name="Xing P."/>
        </authorList>
    </citation>
    <scope>NUCLEOTIDE SEQUENCE [LARGE SCALE GENOMIC DNA]</scope>
    <source>
        <strain evidence="5">xg18</strain>
    </source>
</reference>
<dbReference type="InterPro" id="IPR051686">
    <property type="entry name" value="Lipoprotein_DolP"/>
</dbReference>
<dbReference type="PANTHER" id="PTHR34606:SF4">
    <property type="entry name" value="OUTER MEMBRANE LIPOPROTEIN DOLP"/>
    <property type="match status" value="1"/>
</dbReference>
<evidence type="ECO:0000259" key="3">
    <source>
        <dbReference type="PROSITE" id="PS50914"/>
    </source>
</evidence>
<dbReference type="PANTHER" id="PTHR34606">
    <property type="entry name" value="BON DOMAIN-CONTAINING PROTEIN"/>
    <property type="match status" value="1"/>
</dbReference>
<accession>A0A364NLL4</accession>
<evidence type="ECO:0000256" key="2">
    <source>
        <dbReference type="SAM" id="SignalP"/>
    </source>
</evidence>
<dbReference type="RefSeq" id="WP_112159369.1">
    <property type="nucleotide sequence ID" value="NZ_QKRX01000007.1"/>
</dbReference>
<keyword evidence="5" id="KW-1185">Reference proteome</keyword>
<name>A0A364NLL4_9GAMM</name>
<gene>
    <name evidence="4" type="ORF">DN062_10970</name>
</gene>
<dbReference type="InterPro" id="IPR007055">
    <property type="entry name" value="BON_dom"/>
</dbReference>
<dbReference type="OrthoDB" id="9783990at2"/>
<feature type="domain" description="BON" evidence="3">
    <location>
        <begin position="45"/>
        <end position="114"/>
    </location>
</feature>
<dbReference type="Proteomes" id="UP000250744">
    <property type="component" value="Unassembled WGS sequence"/>
</dbReference>
<organism evidence="4 5">
    <name type="scientific">Nitrincola tibetensis</name>
    <dbReference type="NCBI Taxonomy" id="2219697"/>
    <lineage>
        <taxon>Bacteria</taxon>
        <taxon>Pseudomonadati</taxon>
        <taxon>Pseudomonadota</taxon>
        <taxon>Gammaproteobacteria</taxon>
        <taxon>Oceanospirillales</taxon>
        <taxon>Oceanospirillaceae</taxon>
        <taxon>Nitrincola</taxon>
    </lineage>
</organism>
<keyword evidence="1 2" id="KW-0732">Signal</keyword>
<comment type="caution">
    <text evidence="4">The sequence shown here is derived from an EMBL/GenBank/DDBJ whole genome shotgun (WGS) entry which is preliminary data.</text>
</comment>
<evidence type="ECO:0000256" key="1">
    <source>
        <dbReference type="ARBA" id="ARBA00022729"/>
    </source>
</evidence>
<protein>
    <submittedName>
        <fullName evidence="4">Phospholipid-binding protein</fullName>
    </submittedName>
</protein>
<proteinExistence type="predicted"/>
<dbReference type="InterPro" id="IPR014004">
    <property type="entry name" value="Transpt-assoc_nodulatn_dom_bac"/>
</dbReference>
<dbReference type="Gene3D" id="3.30.1340.30">
    <property type="match status" value="1"/>
</dbReference>
<feature type="domain" description="BON" evidence="3">
    <location>
        <begin position="123"/>
        <end position="190"/>
    </location>
</feature>
<dbReference type="Pfam" id="PF04972">
    <property type="entry name" value="BON"/>
    <property type="match status" value="2"/>
</dbReference>
<dbReference type="SMART" id="SM00749">
    <property type="entry name" value="BON"/>
    <property type="match status" value="2"/>
</dbReference>
<sequence>MRILVPVMLISILAGISGCSTFVSATRETPIEENEGRRTLGNYIEDNSIEFKSKVNVNKGSDALRASNININSFNGQVLLTGQVPNEATKTEAERVVNVLREIRKIHNELEIEGPTSLMIRANDTYLTGRVKTQLLADNRTEGMRIKVVTENGTVYLMGLVTPAEADVAVDVIRGIVGVRRIVKVFEYIGG</sequence>
<feature type="chain" id="PRO_5016786292" evidence="2">
    <location>
        <begin position="26"/>
        <end position="191"/>
    </location>
</feature>
<dbReference type="AlphaFoldDB" id="A0A364NLL4"/>